<evidence type="ECO:0000256" key="1">
    <source>
        <dbReference type="ARBA" id="ARBA00004418"/>
    </source>
</evidence>
<dbReference type="PANTHER" id="PTHR35869">
    <property type="entry name" value="OUTER-MEMBRANE LIPOPROTEIN CARRIER PROTEIN"/>
    <property type="match status" value="1"/>
</dbReference>
<dbReference type="RefSeq" id="WP_341597669.1">
    <property type="nucleotide sequence ID" value="NZ_JBAKAZ010000025.1"/>
</dbReference>
<dbReference type="PANTHER" id="PTHR35869:SF1">
    <property type="entry name" value="OUTER-MEMBRANE LIPOPROTEIN CARRIER PROTEIN"/>
    <property type="match status" value="1"/>
</dbReference>
<dbReference type="HAMAP" id="MF_00240">
    <property type="entry name" value="LolA"/>
    <property type="match status" value="1"/>
</dbReference>
<evidence type="ECO:0000256" key="8">
    <source>
        <dbReference type="ARBA" id="ARBA00022927"/>
    </source>
</evidence>
<keyword evidence="6 10" id="KW-0732">Signal</keyword>
<proteinExistence type="inferred from homology"/>
<accession>A0ABU9GQK0</accession>
<comment type="caution">
    <text evidence="11">The sequence shown here is derived from an EMBL/GenBank/DDBJ whole genome shotgun (WGS) entry which is preliminary data.</text>
</comment>
<dbReference type="InterPro" id="IPR018323">
    <property type="entry name" value="OM_lipoprot_carrier_LolA_Pbac"/>
</dbReference>
<dbReference type="Pfam" id="PF03548">
    <property type="entry name" value="LolA"/>
    <property type="match status" value="1"/>
</dbReference>
<evidence type="ECO:0000256" key="4">
    <source>
        <dbReference type="ARBA" id="ARBA00014035"/>
    </source>
</evidence>
<evidence type="ECO:0000256" key="3">
    <source>
        <dbReference type="ARBA" id="ARBA00011245"/>
    </source>
</evidence>
<reference evidence="11 12" key="1">
    <citation type="submission" date="2024-02" db="EMBL/GenBank/DDBJ databases">
        <title>Bacteria isolated from the canopy kelp, Nereocystis luetkeana.</title>
        <authorList>
            <person name="Pfister C.A."/>
            <person name="Younker I.T."/>
            <person name="Light S.H."/>
        </authorList>
    </citation>
    <scope>NUCLEOTIDE SEQUENCE [LARGE SCALE GENOMIC DNA]</scope>
    <source>
        <strain evidence="11 12">TI.1.05</strain>
    </source>
</reference>
<gene>
    <name evidence="10 11" type="primary">lolA</name>
    <name evidence="11" type="ORF">V6256_08270</name>
</gene>
<dbReference type="Proteomes" id="UP001369082">
    <property type="component" value="Unassembled WGS sequence"/>
</dbReference>
<dbReference type="InterPro" id="IPR004564">
    <property type="entry name" value="OM_lipoprot_carrier_LolA-like"/>
</dbReference>
<dbReference type="SUPFAM" id="SSF89392">
    <property type="entry name" value="Prokaryotic lipoproteins and lipoprotein localization factors"/>
    <property type="match status" value="1"/>
</dbReference>
<protein>
    <recommendedName>
        <fullName evidence="4 10">Outer-membrane lipoprotein carrier protein</fullName>
    </recommendedName>
</protein>
<keyword evidence="7 10" id="KW-0574">Periplasm</keyword>
<dbReference type="EMBL" id="JBAKAZ010000025">
    <property type="protein sequence ID" value="MEL0629603.1"/>
    <property type="molecule type" value="Genomic_DNA"/>
</dbReference>
<evidence type="ECO:0000256" key="6">
    <source>
        <dbReference type="ARBA" id="ARBA00022729"/>
    </source>
</evidence>
<evidence type="ECO:0000256" key="7">
    <source>
        <dbReference type="ARBA" id="ARBA00022764"/>
    </source>
</evidence>
<feature type="signal peptide" evidence="10">
    <location>
        <begin position="1"/>
        <end position="21"/>
    </location>
</feature>
<keyword evidence="5 10" id="KW-0813">Transport</keyword>
<evidence type="ECO:0000256" key="5">
    <source>
        <dbReference type="ARBA" id="ARBA00022448"/>
    </source>
</evidence>
<dbReference type="NCBIfam" id="TIGR00547">
    <property type="entry name" value="lolA"/>
    <property type="match status" value="1"/>
</dbReference>
<keyword evidence="8 10" id="KW-0653">Protein transport</keyword>
<name>A0ABU9GQK0_9GAMM</name>
<organism evidence="11 12">
    <name type="scientific">Psychromonas aquatilis</name>
    <dbReference type="NCBI Taxonomy" id="2005072"/>
    <lineage>
        <taxon>Bacteria</taxon>
        <taxon>Pseudomonadati</taxon>
        <taxon>Pseudomonadota</taxon>
        <taxon>Gammaproteobacteria</taxon>
        <taxon>Alteromonadales</taxon>
        <taxon>Psychromonadaceae</taxon>
        <taxon>Psychromonas</taxon>
    </lineage>
</organism>
<evidence type="ECO:0000256" key="10">
    <source>
        <dbReference type="HAMAP-Rule" id="MF_00240"/>
    </source>
</evidence>
<sequence length="203" mass="22688" precursor="true">MKKNIIAVICLFFTMVTFVSAQTDSELLQQKLAKFNALDADFSQQVISPEGNLIQESLGKLVISRPGNFYWEVTSPEQELIVSNGIDVWLYSPFIEQVTIMNFADAIAGTPFALLSGADAADWANFTVKKTGEEFVISSNDSNSRNKFVFRFDKDDKIAGFSVIEELGQKSVFTLTNNINAKPLNDDFYNFKIPSGVEIDDQR</sequence>
<keyword evidence="11" id="KW-0449">Lipoprotein</keyword>
<comment type="function">
    <text evidence="10">Participates in the translocation of lipoproteins from the inner membrane to the outer membrane. Only forms a complex with a lipoprotein if the residue after the N-terminal Cys is not an aspartate (The Asp acts as a targeting signal to indicate that the lipoprotein should stay in the inner membrane).</text>
</comment>
<evidence type="ECO:0000256" key="2">
    <source>
        <dbReference type="ARBA" id="ARBA00007615"/>
    </source>
</evidence>
<dbReference type="InterPro" id="IPR029046">
    <property type="entry name" value="LolA/LolB/LppX"/>
</dbReference>
<comment type="subcellular location">
    <subcellularLocation>
        <location evidence="1 10">Periplasm</location>
    </subcellularLocation>
</comment>
<feature type="chain" id="PRO_5044912456" description="Outer-membrane lipoprotein carrier protein" evidence="10">
    <location>
        <begin position="22"/>
        <end position="203"/>
    </location>
</feature>
<keyword evidence="12" id="KW-1185">Reference proteome</keyword>
<dbReference type="CDD" id="cd16325">
    <property type="entry name" value="LolA"/>
    <property type="match status" value="1"/>
</dbReference>
<comment type="similarity">
    <text evidence="2 10">Belongs to the LolA family.</text>
</comment>
<keyword evidence="9 10" id="KW-0143">Chaperone</keyword>
<comment type="subunit">
    <text evidence="3 10">Monomer.</text>
</comment>
<evidence type="ECO:0000313" key="11">
    <source>
        <dbReference type="EMBL" id="MEL0629603.1"/>
    </source>
</evidence>
<evidence type="ECO:0000313" key="12">
    <source>
        <dbReference type="Proteomes" id="UP001369082"/>
    </source>
</evidence>
<dbReference type="Gene3D" id="2.50.20.10">
    <property type="entry name" value="Lipoprotein localisation LolA/LolB/LppX"/>
    <property type="match status" value="1"/>
</dbReference>
<evidence type="ECO:0000256" key="9">
    <source>
        <dbReference type="ARBA" id="ARBA00023186"/>
    </source>
</evidence>